<dbReference type="PANTHER" id="PTHR15926">
    <property type="entry name" value="ALL-TRANS RETINOIC ACID-INDUCED DIFFERENTIATION FACTOR"/>
    <property type="match status" value="1"/>
</dbReference>
<proteinExistence type="predicted"/>
<dbReference type="InterPro" id="IPR042350">
    <property type="entry name" value="ATRAID"/>
</dbReference>
<evidence type="ECO:0000313" key="3">
    <source>
        <dbReference type="Proteomes" id="UP000694392"/>
    </source>
</evidence>
<gene>
    <name evidence="2" type="primary">ATRAID</name>
</gene>
<sequence length="131" mass="13254">RLGCGGLPGLVLTSYISSPSRLDLGNCSLQQIVPGFQEASTAVIIDLTGNPLQSLPDGAFRGFTHLQTLALPPSLDCPGGSAVWDSVSTVGGSRTCRGQRSPCNGTAQPGTPGGGGTGTACWKRGPSWGRG</sequence>
<name>A0A8D0HC53_SPHPU</name>
<dbReference type="PANTHER" id="PTHR15926:SF1">
    <property type="entry name" value="ALL-TRANS RETINOIC ACID-INDUCED DIFFERENTIATION FACTOR"/>
    <property type="match status" value="1"/>
</dbReference>
<reference evidence="2" key="1">
    <citation type="submission" date="2025-08" db="UniProtKB">
        <authorList>
            <consortium name="Ensembl"/>
        </authorList>
    </citation>
    <scope>IDENTIFICATION</scope>
</reference>
<dbReference type="Gene3D" id="3.80.10.10">
    <property type="entry name" value="Ribonuclease Inhibitor"/>
    <property type="match status" value="1"/>
</dbReference>
<dbReference type="Ensembl" id="ENSSPUT00000022931.1">
    <property type="protein sequence ID" value="ENSSPUP00000021514.1"/>
    <property type="gene ID" value="ENSSPUG00000016527.1"/>
</dbReference>
<dbReference type="Proteomes" id="UP000694392">
    <property type="component" value="Unplaced"/>
</dbReference>
<dbReference type="GeneTree" id="ENSGT00390000017252"/>
<reference evidence="2" key="2">
    <citation type="submission" date="2025-09" db="UniProtKB">
        <authorList>
            <consortium name="Ensembl"/>
        </authorList>
    </citation>
    <scope>IDENTIFICATION</scope>
</reference>
<dbReference type="AlphaFoldDB" id="A0A8D0HC53"/>
<feature type="compositionally biased region" description="Polar residues" evidence="1">
    <location>
        <begin position="93"/>
        <end position="104"/>
    </location>
</feature>
<evidence type="ECO:0000313" key="2">
    <source>
        <dbReference type="Ensembl" id="ENSSPUP00000021514.1"/>
    </source>
</evidence>
<feature type="region of interest" description="Disordered" evidence="1">
    <location>
        <begin position="93"/>
        <end position="131"/>
    </location>
</feature>
<dbReference type="SUPFAM" id="SSF52058">
    <property type="entry name" value="L domain-like"/>
    <property type="match status" value="1"/>
</dbReference>
<protein>
    <submittedName>
        <fullName evidence="2">All-trans retinoic acid induced differentiation factor</fullName>
    </submittedName>
</protein>
<evidence type="ECO:0000256" key="1">
    <source>
        <dbReference type="SAM" id="MobiDB-lite"/>
    </source>
</evidence>
<accession>A0A8D0HC53</accession>
<dbReference type="GO" id="GO:0045669">
    <property type="term" value="P:positive regulation of osteoblast differentiation"/>
    <property type="evidence" value="ECO:0007669"/>
    <property type="project" value="TreeGrafter"/>
</dbReference>
<keyword evidence="3" id="KW-1185">Reference proteome</keyword>
<dbReference type="InterPro" id="IPR032675">
    <property type="entry name" value="LRR_dom_sf"/>
</dbReference>
<organism evidence="2 3">
    <name type="scientific">Sphenodon punctatus</name>
    <name type="common">Tuatara</name>
    <name type="synonym">Hatteria punctata</name>
    <dbReference type="NCBI Taxonomy" id="8508"/>
    <lineage>
        <taxon>Eukaryota</taxon>
        <taxon>Metazoa</taxon>
        <taxon>Chordata</taxon>
        <taxon>Craniata</taxon>
        <taxon>Vertebrata</taxon>
        <taxon>Euteleostomi</taxon>
        <taxon>Lepidosauria</taxon>
        <taxon>Sphenodontia</taxon>
        <taxon>Sphenodontidae</taxon>
        <taxon>Sphenodon</taxon>
    </lineage>
</organism>